<dbReference type="SMART" id="SM00382">
    <property type="entry name" value="AAA"/>
    <property type="match status" value="1"/>
</dbReference>
<reference evidence="10" key="1">
    <citation type="submission" date="2016-01" db="EMBL/GenBank/DDBJ databases">
        <title>Genome sequencing of Roseivirga ehrenbergii KMM 6017.</title>
        <authorList>
            <person name="Selvaratnam C."/>
            <person name="Thevarajoo S."/>
            <person name="Goh K.M."/>
            <person name="Ee R."/>
            <person name="Chan K.-G."/>
            <person name="Chong C.S."/>
        </authorList>
    </citation>
    <scope>NUCLEOTIDE SEQUENCE [LARGE SCALE GENOMIC DNA]</scope>
    <source>
        <strain evidence="10">KMM 6017</strain>
    </source>
</reference>
<feature type="domain" description="ABC transporter" evidence="9">
    <location>
        <begin position="4"/>
        <end position="238"/>
    </location>
</feature>
<dbReference type="InterPro" id="IPR003593">
    <property type="entry name" value="AAA+_ATPase"/>
</dbReference>
<dbReference type="PROSITE" id="PS50893">
    <property type="entry name" value="ABC_TRANSPORTER_2"/>
    <property type="match status" value="1"/>
</dbReference>
<dbReference type="Gene3D" id="3.40.50.300">
    <property type="entry name" value="P-loop containing nucleotide triphosphate hydrolases"/>
    <property type="match status" value="1"/>
</dbReference>
<dbReference type="EMBL" id="LQZQ01000012">
    <property type="protein sequence ID" value="KYG77020.1"/>
    <property type="molecule type" value="Genomic_DNA"/>
</dbReference>
<keyword evidence="7" id="KW-0406">Ion transport</keyword>
<keyword evidence="2" id="KW-1003">Cell membrane</keyword>
<dbReference type="PROSITE" id="PS00211">
    <property type="entry name" value="ABC_TRANSPORTER_1"/>
    <property type="match status" value="1"/>
</dbReference>
<proteinExistence type="predicted"/>
<keyword evidence="11" id="KW-1185">Reference proteome</keyword>
<accession>A0A150XE92</accession>
<dbReference type="GO" id="GO:0015408">
    <property type="term" value="F:ABC-type ferric iron transporter activity"/>
    <property type="evidence" value="ECO:0007669"/>
    <property type="project" value="InterPro"/>
</dbReference>
<dbReference type="FunFam" id="3.40.50.300:FF:000425">
    <property type="entry name" value="Probable ABC transporter, ATP-binding subunit"/>
    <property type="match status" value="1"/>
</dbReference>
<organism evidence="10 11">
    <name type="scientific">Roseivirga ehrenbergii (strain DSM 102268 / JCM 13514 / KCTC 12282 / NCIMB 14502 / KMM 6017)</name>
    <dbReference type="NCBI Taxonomy" id="279360"/>
    <lineage>
        <taxon>Bacteria</taxon>
        <taxon>Pseudomonadati</taxon>
        <taxon>Bacteroidota</taxon>
        <taxon>Cytophagia</taxon>
        <taxon>Cytophagales</taxon>
        <taxon>Roseivirgaceae</taxon>
        <taxon>Roseivirga</taxon>
    </lineage>
</organism>
<dbReference type="InterPro" id="IPR017871">
    <property type="entry name" value="ABC_transporter-like_CS"/>
</dbReference>
<protein>
    <recommendedName>
        <fullName evidence="9">ABC transporter domain-containing protein</fullName>
    </recommendedName>
</protein>
<dbReference type="Proteomes" id="UP000075583">
    <property type="component" value="Unassembled WGS sequence"/>
</dbReference>
<dbReference type="SUPFAM" id="SSF52540">
    <property type="entry name" value="P-loop containing nucleoside triphosphate hydrolases"/>
    <property type="match status" value="1"/>
</dbReference>
<dbReference type="CDD" id="cd03259">
    <property type="entry name" value="ABC_Carb_Solutes_like"/>
    <property type="match status" value="1"/>
</dbReference>
<keyword evidence="1" id="KW-0813">Transport</keyword>
<dbReference type="InterPro" id="IPR015853">
    <property type="entry name" value="ABC_transpr_FbpC"/>
</dbReference>
<dbReference type="GO" id="GO:0005524">
    <property type="term" value="F:ATP binding"/>
    <property type="evidence" value="ECO:0007669"/>
    <property type="project" value="UniProtKB-KW"/>
</dbReference>
<dbReference type="InterPro" id="IPR003439">
    <property type="entry name" value="ABC_transporter-like_ATP-bd"/>
</dbReference>
<evidence type="ECO:0000256" key="2">
    <source>
        <dbReference type="ARBA" id="ARBA00022475"/>
    </source>
</evidence>
<gene>
    <name evidence="10" type="ORF">MB14_02125</name>
</gene>
<dbReference type="STRING" id="279360.MB14_02125"/>
<comment type="caution">
    <text evidence="10">The sequence shown here is derived from an EMBL/GenBank/DDBJ whole genome shotgun (WGS) entry which is preliminary data.</text>
</comment>
<dbReference type="GO" id="GO:0015697">
    <property type="term" value="P:quaternary ammonium group transport"/>
    <property type="evidence" value="ECO:0007669"/>
    <property type="project" value="UniProtKB-ARBA"/>
</dbReference>
<dbReference type="PANTHER" id="PTHR42781:SF4">
    <property type="entry name" value="SPERMIDINE_PUTRESCINE IMPORT ATP-BINDING PROTEIN POTA"/>
    <property type="match status" value="1"/>
</dbReference>
<evidence type="ECO:0000313" key="11">
    <source>
        <dbReference type="Proteomes" id="UP000075583"/>
    </source>
</evidence>
<dbReference type="OrthoDB" id="9802264at2"/>
<dbReference type="PANTHER" id="PTHR42781">
    <property type="entry name" value="SPERMIDINE/PUTRESCINE IMPORT ATP-BINDING PROTEIN POTA"/>
    <property type="match status" value="1"/>
</dbReference>
<keyword evidence="4" id="KW-0547">Nucleotide-binding</keyword>
<evidence type="ECO:0000256" key="5">
    <source>
        <dbReference type="ARBA" id="ARBA00022840"/>
    </source>
</evidence>
<dbReference type="Pfam" id="PF00005">
    <property type="entry name" value="ABC_tran"/>
    <property type="match status" value="1"/>
</dbReference>
<sequence>MKFLKVNKVSKTYLGNEKPAVSDLAFSMKKGEIVSFVGASGSGKSTLLKMIGGLISPENGTIHFQGKELDKPEDKLIPGQEGIKMVFQDLRLMPNRTVEENIKYPLLLFDKDYQNDRVEELLEICHLQEFRKRLPRELSGGQQQRLALAKTLAEEPELLLMDEPFSNLDPIVKSKLIVEVSEIIRNQQLSLIMVTHDTQDALMLSDKIGFMSDGKLLQFDSPLNIYNKPTSVEIAAFFGIVNIFSEAEFSSIFHEKLNIEKGQQIIVRAESFETEFQAGALTLDGLVSGTFFKGNGYLIRLKVGNHSIDVFAKNQLKIEDSVSFYVARHNLMVI</sequence>
<evidence type="ECO:0000256" key="7">
    <source>
        <dbReference type="ARBA" id="ARBA00023065"/>
    </source>
</evidence>
<keyword evidence="8" id="KW-0472">Membrane</keyword>
<keyword evidence="5" id="KW-0067">ATP-binding</keyword>
<keyword evidence="3" id="KW-0410">Iron transport</keyword>
<evidence type="ECO:0000259" key="9">
    <source>
        <dbReference type="PROSITE" id="PS50893"/>
    </source>
</evidence>
<dbReference type="GO" id="GO:0016020">
    <property type="term" value="C:membrane"/>
    <property type="evidence" value="ECO:0007669"/>
    <property type="project" value="InterPro"/>
</dbReference>
<dbReference type="RefSeq" id="WP_062591130.1">
    <property type="nucleotide sequence ID" value="NZ_LQZQ01000012.1"/>
</dbReference>
<evidence type="ECO:0000256" key="3">
    <source>
        <dbReference type="ARBA" id="ARBA00022496"/>
    </source>
</evidence>
<dbReference type="AlphaFoldDB" id="A0A150XE92"/>
<evidence type="ECO:0000256" key="6">
    <source>
        <dbReference type="ARBA" id="ARBA00023004"/>
    </source>
</evidence>
<dbReference type="InterPro" id="IPR050093">
    <property type="entry name" value="ABC_SmlMolc_Importer"/>
</dbReference>
<evidence type="ECO:0000256" key="8">
    <source>
        <dbReference type="ARBA" id="ARBA00023136"/>
    </source>
</evidence>
<evidence type="ECO:0000256" key="1">
    <source>
        <dbReference type="ARBA" id="ARBA00022448"/>
    </source>
</evidence>
<evidence type="ECO:0000256" key="4">
    <source>
        <dbReference type="ARBA" id="ARBA00022741"/>
    </source>
</evidence>
<name>A0A150XE92_ROSEK</name>
<evidence type="ECO:0000313" key="10">
    <source>
        <dbReference type="EMBL" id="KYG77020.1"/>
    </source>
</evidence>
<dbReference type="GO" id="GO:0016887">
    <property type="term" value="F:ATP hydrolysis activity"/>
    <property type="evidence" value="ECO:0007669"/>
    <property type="project" value="InterPro"/>
</dbReference>
<keyword evidence="6" id="KW-0408">Iron</keyword>
<dbReference type="InterPro" id="IPR027417">
    <property type="entry name" value="P-loop_NTPase"/>
</dbReference>